<gene>
    <name evidence="1" type="ORF">METZ01_LOCUS247630</name>
</gene>
<name>A0A382I582_9ZZZZ</name>
<protein>
    <submittedName>
        <fullName evidence="1">Uncharacterized protein</fullName>
    </submittedName>
</protein>
<dbReference type="EMBL" id="UINC01065284">
    <property type="protein sequence ID" value="SVB94776.1"/>
    <property type="molecule type" value="Genomic_DNA"/>
</dbReference>
<organism evidence="1">
    <name type="scientific">marine metagenome</name>
    <dbReference type="NCBI Taxonomy" id="408172"/>
    <lineage>
        <taxon>unclassified sequences</taxon>
        <taxon>metagenomes</taxon>
        <taxon>ecological metagenomes</taxon>
    </lineage>
</organism>
<dbReference type="AlphaFoldDB" id="A0A382I582"/>
<proteinExistence type="predicted"/>
<accession>A0A382I582</accession>
<sequence>MECAAARRFGKVRTFFAVKSGAQLRTSTRYLET</sequence>
<evidence type="ECO:0000313" key="1">
    <source>
        <dbReference type="EMBL" id="SVB94776.1"/>
    </source>
</evidence>
<reference evidence="1" key="1">
    <citation type="submission" date="2018-05" db="EMBL/GenBank/DDBJ databases">
        <authorList>
            <person name="Lanie J.A."/>
            <person name="Ng W.-L."/>
            <person name="Kazmierczak K.M."/>
            <person name="Andrzejewski T.M."/>
            <person name="Davidsen T.M."/>
            <person name="Wayne K.J."/>
            <person name="Tettelin H."/>
            <person name="Glass J.I."/>
            <person name="Rusch D."/>
            <person name="Podicherti R."/>
            <person name="Tsui H.-C.T."/>
            <person name="Winkler M.E."/>
        </authorList>
    </citation>
    <scope>NUCLEOTIDE SEQUENCE</scope>
</reference>